<reference evidence="3" key="3">
    <citation type="journal article" date="2006" name="Nucleic Acids Res.">
        <title>The Rice Annotation Project Database (RAP-DB): hub for Oryza sativa ssp. japonica genome information.</title>
        <authorList>
            <person name="Ohyanagi H."/>
            <person name="Tanaka T."/>
            <person name="Sakai H."/>
            <person name="Shigemoto Y."/>
            <person name="Yamaguchi K."/>
            <person name="Habara T."/>
            <person name="Fujii Y."/>
            <person name="Antonio B.A."/>
            <person name="Nagamura Y."/>
            <person name="Imanishi T."/>
            <person name="Ikeo K."/>
            <person name="Itoh T."/>
            <person name="Gojobori T."/>
            <person name="Sasaki T."/>
        </authorList>
    </citation>
    <scope>NUCLEOTIDE SEQUENCE</scope>
</reference>
<evidence type="ECO:0000313" key="2">
    <source>
        <dbReference type="EMBL" id="BAD68346.1"/>
    </source>
</evidence>
<accession>Q5VQC9</accession>
<organism evidence="2 4">
    <name type="scientific">Oryza sativa subsp. japonica</name>
    <name type="common">Rice</name>
    <dbReference type="NCBI Taxonomy" id="39947"/>
    <lineage>
        <taxon>Eukaryota</taxon>
        <taxon>Viridiplantae</taxon>
        <taxon>Streptophyta</taxon>
        <taxon>Embryophyta</taxon>
        <taxon>Tracheophyta</taxon>
        <taxon>Spermatophyta</taxon>
        <taxon>Magnoliopsida</taxon>
        <taxon>Liliopsida</taxon>
        <taxon>Poales</taxon>
        <taxon>Poaceae</taxon>
        <taxon>BOP clade</taxon>
        <taxon>Oryzoideae</taxon>
        <taxon>Oryzeae</taxon>
        <taxon>Oryzinae</taxon>
        <taxon>Oryza</taxon>
        <taxon>Oryza sativa</taxon>
    </lineage>
</organism>
<protein>
    <submittedName>
        <fullName evidence="3">Os06g0122500 protein</fullName>
    </submittedName>
</protein>
<gene>
    <name evidence="3" type="ordered locus">Os06g0122500</name>
    <name evidence="2" type="ORF">P0542E10.12</name>
</gene>
<reference evidence="3 4" key="2">
    <citation type="journal article" date="2005" name="Nature">
        <title>The map-based sequence of the rice genome.</title>
        <authorList>
            <consortium name="International rice genome sequencing project (IRGSP)"/>
            <person name="Matsumoto T."/>
            <person name="Wu J."/>
            <person name="Kanamori H."/>
            <person name="Katayose Y."/>
            <person name="Fujisawa M."/>
            <person name="Namiki N."/>
            <person name="Mizuno H."/>
            <person name="Yamamoto K."/>
            <person name="Antonio B.A."/>
            <person name="Baba T."/>
            <person name="Sakata K."/>
            <person name="Nagamura Y."/>
            <person name="Aoki H."/>
            <person name="Arikawa K."/>
            <person name="Arita K."/>
            <person name="Bito T."/>
            <person name="Chiden Y."/>
            <person name="Fujitsuka N."/>
            <person name="Fukunaka R."/>
            <person name="Hamada M."/>
            <person name="Harada C."/>
            <person name="Hayashi A."/>
            <person name="Hijishita S."/>
            <person name="Honda M."/>
            <person name="Hosokawa S."/>
            <person name="Ichikawa Y."/>
            <person name="Idonuma A."/>
            <person name="Iijima M."/>
            <person name="Ikeda M."/>
            <person name="Ikeno M."/>
            <person name="Ito K."/>
            <person name="Ito S."/>
            <person name="Ito T."/>
            <person name="Ito Y."/>
            <person name="Ito Y."/>
            <person name="Iwabuchi A."/>
            <person name="Kamiya K."/>
            <person name="Karasawa W."/>
            <person name="Kurita K."/>
            <person name="Katagiri S."/>
            <person name="Kikuta A."/>
            <person name="Kobayashi H."/>
            <person name="Kobayashi N."/>
            <person name="Machita K."/>
            <person name="Maehara T."/>
            <person name="Masukawa M."/>
            <person name="Mizubayashi T."/>
            <person name="Mukai Y."/>
            <person name="Nagasaki H."/>
            <person name="Nagata Y."/>
            <person name="Naito S."/>
            <person name="Nakashima M."/>
            <person name="Nakama Y."/>
            <person name="Nakamichi Y."/>
            <person name="Nakamura M."/>
            <person name="Meguro A."/>
            <person name="Negishi M."/>
            <person name="Ohta I."/>
            <person name="Ohta T."/>
            <person name="Okamoto M."/>
            <person name="Ono N."/>
            <person name="Saji S."/>
            <person name="Sakaguchi M."/>
            <person name="Sakai K."/>
            <person name="Shibata M."/>
            <person name="Shimokawa T."/>
            <person name="Song J."/>
            <person name="Takazaki Y."/>
            <person name="Terasawa K."/>
            <person name="Tsugane M."/>
            <person name="Tsuji K."/>
            <person name="Ueda S."/>
            <person name="Waki K."/>
            <person name="Yamagata H."/>
            <person name="Yamamoto M."/>
            <person name="Yamamoto S."/>
            <person name="Yamane H."/>
            <person name="Yoshiki S."/>
            <person name="Yoshihara R."/>
            <person name="Yukawa K."/>
            <person name="Zhong H."/>
            <person name="Yano M."/>
            <person name="Yuan Q."/>
            <person name="Ouyang S."/>
            <person name="Liu J."/>
            <person name="Jones K.M."/>
            <person name="Gansberger K."/>
            <person name="Moffat K."/>
            <person name="Hill J."/>
            <person name="Bera J."/>
            <person name="Fadrosh D."/>
            <person name="Jin S."/>
            <person name="Johri S."/>
            <person name="Kim M."/>
            <person name="Overton L."/>
            <person name="Reardon M."/>
            <person name="Tsitrin T."/>
            <person name="Vuong H."/>
            <person name="Weaver B."/>
            <person name="Ciecko A."/>
            <person name="Tallon L."/>
            <person name="Jackson J."/>
            <person name="Pai G."/>
            <person name="Aken S.V."/>
            <person name="Utterback T."/>
            <person name="Reidmuller S."/>
            <person name="Feldblyum T."/>
            <person name="Hsiao J."/>
            <person name="Zismann V."/>
            <person name="Iobst S."/>
            <person name="de Vazeille A.R."/>
            <person name="Buell C.R."/>
            <person name="Ying K."/>
            <person name="Li Y."/>
            <person name="Lu T."/>
            <person name="Huang Y."/>
            <person name="Zhao Q."/>
            <person name="Feng Q."/>
            <person name="Zhang L."/>
            <person name="Zhu J."/>
            <person name="Weng Q."/>
            <person name="Mu J."/>
            <person name="Lu Y."/>
            <person name="Fan D."/>
            <person name="Liu Y."/>
            <person name="Guan J."/>
            <person name="Zhang Y."/>
            <person name="Yu S."/>
            <person name="Liu X."/>
            <person name="Zhang Y."/>
            <person name="Hong G."/>
            <person name="Han B."/>
            <person name="Choisne N."/>
            <person name="Demange N."/>
            <person name="Orjeda G."/>
            <person name="Samain S."/>
            <person name="Cattolico L."/>
            <person name="Pelletier E."/>
            <person name="Couloux A."/>
            <person name="Segurens B."/>
            <person name="Wincker P."/>
            <person name="D'Hont A."/>
            <person name="Scarpelli C."/>
            <person name="Weissenbach J."/>
            <person name="Salanoubat M."/>
            <person name="Quetier F."/>
            <person name="Yu Y."/>
            <person name="Kim H.R."/>
            <person name="Rambo T."/>
            <person name="Currie J."/>
            <person name="Collura K."/>
            <person name="Luo M."/>
            <person name="Yang T."/>
            <person name="Ammiraju J.S.S."/>
            <person name="Engler F."/>
            <person name="Soderlund C."/>
            <person name="Wing R.A."/>
            <person name="Palmer L.E."/>
            <person name="de la Bastide M."/>
            <person name="Spiegel L."/>
            <person name="Nascimento L."/>
            <person name="Zutavern T."/>
            <person name="O'Shaughnessy A."/>
            <person name="Dike S."/>
            <person name="Dedhia N."/>
            <person name="Preston R."/>
            <person name="Balija V."/>
            <person name="McCombie W.R."/>
            <person name="Chow T."/>
            <person name="Chen H."/>
            <person name="Chung M."/>
            <person name="Chen C."/>
            <person name="Shaw J."/>
            <person name="Wu H."/>
            <person name="Hsiao K."/>
            <person name="Chao Y."/>
            <person name="Chu M."/>
            <person name="Cheng C."/>
            <person name="Hour A."/>
            <person name="Lee P."/>
            <person name="Lin S."/>
            <person name="Lin Y."/>
            <person name="Liou J."/>
            <person name="Liu S."/>
            <person name="Hsing Y."/>
            <person name="Raghuvanshi S."/>
            <person name="Mohanty A."/>
            <person name="Bharti A.K."/>
            <person name="Gaur A."/>
            <person name="Gupta V."/>
            <person name="Kumar D."/>
            <person name="Ravi V."/>
            <person name="Vij S."/>
            <person name="Kapur A."/>
            <person name="Khurana P."/>
            <person name="Khurana P."/>
            <person name="Khurana J.P."/>
            <person name="Tyagi A.K."/>
            <person name="Gaikwad K."/>
            <person name="Singh A."/>
            <person name="Dalal V."/>
            <person name="Srivastava S."/>
            <person name="Dixit A."/>
            <person name="Pal A.K."/>
            <person name="Ghazi I.A."/>
            <person name="Yadav M."/>
            <person name="Pandit A."/>
            <person name="Bhargava A."/>
            <person name="Sureshbabu K."/>
            <person name="Batra K."/>
            <person name="Sharma T.R."/>
            <person name="Mohapatra T."/>
            <person name="Singh N.K."/>
            <person name="Messing J."/>
            <person name="Nelson A.B."/>
            <person name="Fuks G."/>
            <person name="Kavchok S."/>
            <person name="Keizer G."/>
            <person name="Linton E."/>
            <person name="Llaca V."/>
            <person name="Song R."/>
            <person name="Tanyolac B."/>
            <person name="Young S."/>
            <person name="Ho-Il K."/>
            <person name="Hahn J.H."/>
            <person name="Sangsakoo G."/>
            <person name="Vanavichit A."/>
            <person name="de Mattos Luiz.A.T."/>
            <person name="Zimmer P.D."/>
            <person name="Malone G."/>
            <person name="Dellagostin O."/>
            <person name="de Oliveira A.C."/>
            <person name="Bevan M."/>
            <person name="Bancroft I."/>
            <person name="Minx P."/>
            <person name="Cordum H."/>
            <person name="Wilson R."/>
            <person name="Cheng Z."/>
            <person name="Jin W."/>
            <person name="Jiang J."/>
            <person name="Leong S.A."/>
            <person name="Iwama H."/>
            <person name="Gojobori T."/>
            <person name="Itoh T."/>
            <person name="Niimura Y."/>
            <person name="Fujii Y."/>
            <person name="Habara T."/>
            <person name="Sakai H."/>
            <person name="Sato Y."/>
            <person name="Wilson G."/>
            <person name="Kumar K."/>
            <person name="McCouch S."/>
            <person name="Juretic N."/>
            <person name="Hoen D."/>
            <person name="Wright S."/>
            <person name="Bruskiewich R."/>
            <person name="Bureau T."/>
            <person name="Miyao A."/>
            <person name="Hirochika H."/>
            <person name="Nishikawa T."/>
            <person name="Kadowaki K."/>
            <person name="Sugiura M."/>
            <person name="Burr B."/>
            <person name="Sasaki T."/>
        </authorList>
    </citation>
    <scope>NUCLEOTIDE SEQUENCE [LARGE SCALE GENOMIC DNA]</scope>
    <source>
        <strain evidence="4">cv. Nipponbare</strain>
    </source>
</reference>
<reference evidence="4" key="6">
    <citation type="journal article" date="2008" name="Nucleic Acids Res.">
        <title>The rice annotation project database (RAP-DB): 2008 update.</title>
        <authorList>
            <consortium name="The rice annotation project (RAP)"/>
        </authorList>
    </citation>
    <scope>GENOME REANNOTATION</scope>
    <source>
        <strain evidence="4">cv. Nipponbare</strain>
    </source>
</reference>
<reference evidence="3" key="8">
    <citation type="submission" date="2012-08" db="EMBL/GenBank/DDBJ databases">
        <title>The Second Rice Annotation Project Meeting (RAP2).</title>
        <authorList>
            <consortium name="The Rice Annotation Project (RAP)"/>
        </authorList>
    </citation>
    <scope>NUCLEOTIDE SEQUENCE</scope>
</reference>
<evidence type="ECO:0000256" key="1">
    <source>
        <dbReference type="SAM" id="MobiDB-lite"/>
    </source>
</evidence>
<sequence>MTGRRGGRRSRGALWPTGRRGTAPSCGRRRQGTRRRGGPRSRGALWRTGKVPRLYGATSIHWTTKTKWSANAKRRPDYSYRGRQCTAFDPSHITIVPGC</sequence>
<name>Q5VQC9_ORYSJ</name>
<dbReference type="EMBL" id="AP003456">
    <property type="protein sequence ID" value="BAD68346.1"/>
    <property type="molecule type" value="Genomic_DNA"/>
</dbReference>
<dbReference type="EMBL" id="AP008212">
    <property type="protein sequence ID" value="BAH93304.1"/>
    <property type="molecule type" value="Genomic_DNA"/>
</dbReference>
<dbReference type="KEGG" id="dosa:Os06g0122500"/>
<dbReference type="Proteomes" id="UP000000763">
    <property type="component" value="Chromosome 6"/>
</dbReference>
<proteinExistence type="predicted"/>
<evidence type="ECO:0000313" key="4">
    <source>
        <dbReference type="Proteomes" id="UP000000763"/>
    </source>
</evidence>
<feature type="compositionally biased region" description="Basic residues" evidence="1">
    <location>
        <begin position="1"/>
        <end position="11"/>
    </location>
</feature>
<reference evidence="3" key="7">
    <citation type="submission" date="2012-08" db="EMBL/GenBank/DDBJ databases">
        <title>Oryza sativa nipponbare(GA3) genomic DNA, chromosome 6.</title>
        <authorList>
            <consortium name="IRGSP(International Rice Genome Sequencing Project)"/>
        </authorList>
    </citation>
    <scope>NUCLEOTIDE SEQUENCE</scope>
</reference>
<reference evidence="2" key="1">
    <citation type="submission" date="2001-03" db="EMBL/GenBank/DDBJ databases">
        <title>Oryza sativa nipponbare(GA3) genomic DNA, chromosome 6, PAC clone:P0542E10.</title>
        <authorList>
            <person name="Sasaki T."/>
            <person name="Matsumoto T."/>
            <person name="Yamamoto K."/>
        </authorList>
    </citation>
    <scope>NUCLEOTIDE SEQUENCE</scope>
</reference>
<feature type="region of interest" description="Disordered" evidence="1">
    <location>
        <begin position="1"/>
        <end position="45"/>
    </location>
</feature>
<feature type="compositionally biased region" description="Basic residues" evidence="1">
    <location>
        <begin position="27"/>
        <end position="39"/>
    </location>
</feature>
<reference evidence="3" key="5">
    <citation type="journal article" date="2008" name="Nucleic Acids Res.">
        <title>The Rice Annotation Project Database (RAP-DB): 2008 update.</title>
        <authorList>
            <consortium name="The Rice Annotation Project (RAP)"/>
            <person name="Tanaka T."/>
            <person name="Antonio B.A."/>
            <person name="Kikuchi S."/>
            <person name="Matsumoto T."/>
            <person name="Nagamura Y."/>
            <person name="Numa H."/>
            <person name="Sakai H."/>
            <person name="Wu J."/>
            <person name="Itoh T."/>
            <person name="Sasaki T."/>
            <person name="Aono R."/>
            <person name="Fujii Y."/>
            <person name="Habara T."/>
            <person name="Harada E."/>
            <person name="Kanno M."/>
            <person name="Kawahara Y."/>
            <person name="Kawashima H."/>
            <person name="Kubooka H."/>
            <person name="Matsuya A."/>
            <person name="Nakaoka H."/>
            <person name="Saichi N."/>
            <person name="Sanbonmatsu R."/>
            <person name="Sato Y."/>
            <person name="Shinso Y."/>
            <person name="Suzuki M."/>
            <person name="Takeda J."/>
            <person name="Tanino M."/>
            <person name="Todokoro F."/>
            <person name="Yamaguchi K."/>
            <person name="Yamamoto N."/>
            <person name="Yamasaki C."/>
            <person name="Imanishi T."/>
            <person name="Okido T."/>
            <person name="Tada M."/>
            <person name="Ikeo K."/>
            <person name="Tateno Y."/>
            <person name="Gojobori T."/>
            <person name="Lin Y.C."/>
            <person name="Wei F.J."/>
            <person name="Hsing Y.I."/>
            <person name="Zhao Q."/>
            <person name="Han B."/>
            <person name="Kramer M.R."/>
            <person name="McCombie R.W."/>
            <person name="Lonsdale D."/>
            <person name="O'Donovan C.C."/>
            <person name="Whitfield E.J."/>
            <person name="Apweiler R."/>
            <person name="Koyanagi K.O."/>
            <person name="Khurana J.P."/>
            <person name="Raghuvanshi S."/>
            <person name="Singh N.K."/>
            <person name="Tyagi A.K."/>
            <person name="Haberer G."/>
            <person name="Fujisawa M."/>
            <person name="Hosokawa S."/>
            <person name="Ito Y."/>
            <person name="Ikawa H."/>
            <person name="Shibata M."/>
            <person name="Yamamoto M."/>
            <person name="Bruskiewich R.M."/>
            <person name="Hoen D.R."/>
            <person name="Bureau TE."/>
            <person name="Namiki N."/>
            <person name="Ohyanagi H."/>
            <person name="Sakai Y."/>
            <person name="Nobushima S."/>
            <person name="Sakata K."/>
            <person name="Barrero R.A."/>
            <person name="Sato Y."/>
            <person name="Souvorov A."/>
            <person name="Smith-White B."/>
            <person name="Tatusova T."/>
            <person name="An S."/>
            <person name="An G."/>
            <person name="OOta S."/>
            <person name="Fuks G."/>
            <person name="Messing J."/>
            <person name="Christie K.R."/>
            <person name="Lieberherr D."/>
            <person name="Kim H."/>
            <person name="Zuccolo A."/>
            <person name="Wing R.A."/>
            <person name="Nobuta K."/>
            <person name="Green P.J."/>
            <person name="Lu C."/>
            <person name="Meyers BC."/>
            <person name="Chaparro C."/>
            <person name="Piegu B."/>
            <person name="Panaud O."/>
            <person name="Echeverria M."/>
        </authorList>
    </citation>
    <scope>NUCLEOTIDE SEQUENCE</scope>
</reference>
<dbReference type="AlphaFoldDB" id="Q5VQC9"/>
<evidence type="ECO:0000313" key="3">
    <source>
        <dbReference type="EMBL" id="BAH93304.1"/>
    </source>
</evidence>
<reference evidence="3" key="4">
    <citation type="journal article" date="2007" name="Genome Res.">
        <title>Curated Genome Annotation of Oryza sativa ssp. japonica and Comparative Genome Analysis with Arabidopsis thaliana.</title>
        <authorList>
            <consortium name="The Rice Annotation Project (RAP)"/>
            <person name="Itoh T."/>
            <person name="Tanaka T."/>
            <person name="Barrero R.A."/>
            <person name="Yamasaki C."/>
            <person name="Fujii Y."/>
            <person name="Hilton P.B."/>
            <person name="Antonio B.A."/>
            <person name="Aono H."/>
            <person name="Apweiler R."/>
            <person name="Bruskiewich R."/>
            <person name="Bureau T."/>
            <person name="Burr F."/>
            <person name="Costa de Oliveira A."/>
            <person name="Fuks G."/>
            <person name="Habara T."/>
            <person name="Haberer G."/>
            <person name="Han B."/>
            <person name="Harada E."/>
            <person name="Hiraki A.T."/>
            <person name="Hirochika H."/>
            <person name="Hoen D."/>
            <person name="Hokari H."/>
            <person name="Hosokawa S."/>
            <person name="Hsing Y."/>
            <person name="Ikawa H."/>
            <person name="Ikeo K."/>
            <person name="Imanishi T."/>
            <person name="Ito Y."/>
            <person name="Jaiswal P."/>
            <person name="Kanno M."/>
            <person name="Kawahara Y."/>
            <person name="Kawamura T."/>
            <person name="Kawashima H."/>
            <person name="Khurana J.P."/>
            <person name="Kikuchi S."/>
            <person name="Komatsu S."/>
            <person name="Koyanagi K.O."/>
            <person name="Kubooka H."/>
            <person name="Lieberherr D."/>
            <person name="Lin Y.C."/>
            <person name="Lonsdale D."/>
            <person name="Matsumoto T."/>
            <person name="Matsuya A."/>
            <person name="McCombie W.R."/>
            <person name="Messing J."/>
            <person name="Miyao A."/>
            <person name="Mulder N."/>
            <person name="Nagamura Y."/>
            <person name="Nam J."/>
            <person name="Namiki N."/>
            <person name="Numa H."/>
            <person name="Nurimoto S."/>
            <person name="O'donovan C."/>
            <person name="Ohyanagi H."/>
            <person name="Okido T."/>
            <person name="Oota S."/>
            <person name="Osato N."/>
            <person name="Palmer L.E."/>
            <person name="Quetier F."/>
            <person name="Raghuvanshi S."/>
            <person name="Saichi N."/>
            <person name="Sakai H."/>
            <person name="Sakai Y."/>
            <person name="Sakata K."/>
            <person name="Sakurai T."/>
            <person name="Sato F."/>
            <person name="Sato Y."/>
            <person name="Schoof H."/>
            <person name="Seki M."/>
            <person name="Shibata M."/>
            <person name="Shimizu Y."/>
            <person name="Shinozaki K."/>
            <person name="Shinso Y."/>
            <person name="Singh N.K."/>
            <person name="Smith-White B."/>
            <person name="Takeda J."/>
            <person name="Tanino M."/>
            <person name="Tatusova T."/>
            <person name="Thongjuea S."/>
            <person name="Todokoro F."/>
            <person name="Tsugane M."/>
            <person name="Tyagi A.K."/>
            <person name="Vanavichit A."/>
            <person name="Wang A."/>
            <person name="Wing R.A."/>
            <person name="Yamaguchi K."/>
            <person name="Yamamoto M."/>
            <person name="Yamamoto N."/>
            <person name="Yu Y."/>
            <person name="Zhang H."/>
            <person name="Zhao Q."/>
            <person name="Higo K."/>
            <person name="Burr B."/>
            <person name="Gojobori T."/>
            <person name="Sasaki T."/>
        </authorList>
    </citation>
    <scope>NUCLEOTIDE SEQUENCE</scope>
</reference>